<name>A0A1J1INL2_9DIPT</name>
<sequence>MKEKVTFRFHSSDLLHDPLEAEGSIQNVAACLSFSMLQPPSLPPTPDPRIKTQMKTESIKTHLLLHPNTKQNKTKKALKTFTSFTDTDESKFSMSDYLDLNKTP</sequence>
<reference evidence="1 2" key="1">
    <citation type="submission" date="2015-04" db="EMBL/GenBank/DDBJ databases">
        <authorList>
            <person name="Syromyatnikov M.Y."/>
            <person name="Popov V.N."/>
        </authorList>
    </citation>
    <scope>NUCLEOTIDE SEQUENCE [LARGE SCALE GENOMIC DNA]</scope>
</reference>
<evidence type="ECO:0000313" key="1">
    <source>
        <dbReference type="EMBL" id="CRL01821.1"/>
    </source>
</evidence>
<accession>A0A1J1INL2</accession>
<keyword evidence="2" id="KW-1185">Reference proteome</keyword>
<organism evidence="1 2">
    <name type="scientific">Clunio marinus</name>
    <dbReference type="NCBI Taxonomy" id="568069"/>
    <lineage>
        <taxon>Eukaryota</taxon>
        <taxon>Metazoa</taxon>
        <taxon>Ecdysozoa</taxon>
        <taxon>Arthropoda</taxon>
        <taxon>Hexapoda</taxon>
        <taxon>Insecta</taxon>
        <taxon>Pterygota</taxon>
        <taxon>Neoptera</taxon>
        <taxon>Endopterygota</taxon>
        <taxon>Diptera</taxon>
        <taxon>Nematocera</taxon>
        <taxon>Chironomoidea</taxon>
        <taxon>Chironomidae</taxon>
        <taxon>Clunio</taxon>
    </lineage>
</organism>
<dbReference type="Proteomes" id="UP000183832">
    <property type="component" value="Unassembled WGS sequence"/>
</dbReference>
<dbReference type="AlphaFoldDB" id="A0A1J1INL2"/>
<evidence type="ECO:0000313" key="2">
    <source>
        <dbReference type="Proteomes" id="UP000183832"/>
    </source>
</evidence>
<protein>
    <submittedName>
        <fullName evidence="1">CLUMA_CG015036, isoform A</fullName>
    </submittedName>
</protein>
<proteinExistence type="predicted"/>
<gene>
    <name evidence="1" type="ORF">CLUMA_CG015036</name>
</gene>
<dbReference type="EMBL" id="CVRI01000056">
    <property type="protein sequence ID" value="CRL01821.1"/>
    <property type="molecule type" value="Genomic_DNA"/>
</dbReference>